<sequence length="81" mass="8954">MMSERLRFVERTLAAMPAMPVRYLGTCLSCQERSPDTADPDEAQLWCLQHAGTTGDSGYELSAFLYFNAITIDPAAAPPER</sequence>
<dbReference type="Pfam" id="PF25232">
    <property type="entry name" value="DUF7848"/>
    <property type="match status" value="1"/>
</dbReference>
<proteinExistence type="predicted"/>
<dbReference type="KEGG" id="sgv:B1H19_20670"/>
<dbReference type="Proteomes" id="UP000192726">
    <property type="component" value="Chromosome"/>
</dbReference>
<dbReference type="InterPro" id="IPR057170">
    <property type="entry name" value="DUF7848"/>
</dbReference>
<accession>A0A1V0TTP9</accession>
<feature type="domain" description="DUF7848" evidence="1">
    <location>
        <begin position="3"/>
        <end position="60"/>
    </location>
</feature>
<organism evidence="2 3">
    <name type="scientific">Streptomyces gilvosporeus</name>
    <dbReference type="NCBI Taxonomy" id="553510"/>
    <lineage>
        <taxon>Bacteria</taxon>
        <taxon>Bacillati</taxon>
        <taxon>Actinomycetota</taxon>
        <taxon>Actinomycetes</taxon>
        <taxon>Kitasatosporales</taxon>
        <taxon>Streptomycetaceae</taxon>
        <taxon>Streptomyces</taxon>
    </lineage>
</organism>
<evidence type="ECO:0000259" key="1">
    <source>
        <dbReference type="Pfam" id="PF25232"/>
    </source>
</evidence>
<dbReference type="STRING" id="553510.B1H19_20670"/>
<protein>
    <recommendedName>
        <fullName evidence="1">DUF7848 domain-containing protein</fullName>
    </recommendedName>
</protein>
<evidence type="ECO:0000313" key="3">
    <source>
        <dbReference type="Proteomes" id="UP000192726"/>
    </source>
</evidence>
<name>A0A1V0TTP9_9ACTN</name>
<dbReference type="EMBL" id="CP020569">
    <property type="protein sequence ID" value="ARF56271.1"/>
    <property type="molecule type" value="Genomic_DNA"/>
</dbReference>
<gene>
    <name evidence="2" type="ORF">B1H19_20670</name>
</gene>
<reference evidence="2 3" key="1">
    <citation type="submission" date="2017-04" db="EMBL/GenBank/DDBJ databases">
        <title>Complete Genome Sequence of Streptomyces gilvosporeus F607, a Capable Producer of Natamycin.</title>
        <authorList>
            <person name="Zong G."/>
            <person name="Zhong C."/>
            <person name="Fu J."/>
            <person name="Qin R."/>
            <person name="Cao G."/>
        </authorList>
    </citation>
    <scope>NUCLEOTIDE SEQUENCE [LARGE SCALE GENOMIC DNA]</scope>
    <source>
        <strain evidence="2 3">F607</strain>
    </source>
</reference>
<dbReference type="AlphaFoldDB" id="A0A1V0TTP9"/>
<keyword evidence="3" id="KW-1185">Reference proteome</keyword>
<evidence type="ECO:0000313" key="2">
    <source>
        <dbReference type="EMBL" id="ARF56271.1"/>
    </source>
</evidence>